<gene>
    <name evidence="7" type="primary">ruvA</name>
    <name evidence="7" type="ORF">COU48_02630</name>
</gene>
<dbReference type="Gene3D" id="1.10.150.20">
    <property type="entry name" value="5' to 3' exonuclease, C-terminal subdomain"/>
    <property type="match status" value="1"/>
</dbReference>
<evidence type="ECO:0000313" key="7">
    <source>
        <dbReference type="EMBL" id="PIR68692.1"/>
    </source>
</evidence>
<reference evidence="8" key="1">
    <citation type="submission" date="2017-09" db="EMBL/GenBank/DDBJ databases">
        <title>Depth-based differentiation of microbial function through sediment-hosted aquifers and enrichment of novel symbionts in the deep terrestrial subsurface.</title>
        <authorList>
            <person name="Probst A.J."/>
            <person name="Ladd B."/>
            <person name="Jarett J.K."/>
            <person name="Geller-Mcgrath D.E."/>
            <person name="Sieber C.M.K."/>
            <person name="Emerson J.B."/>
            <person name="Anantharaman K."/>
            <person name="Thomas B.C."/>
            <person name="Malmstrom R."/>
            <person name="Stieglmeier M."/>
            <person name="Klingl A."/>
            <person name="Woyke T."/>
            <person name="Ryan C.M."/>
            <person name="Banfield J.F."/>
        </authorList>
    </citation>
    <scope>NUCLEOTIDE SEQUENCE [LARGE SCALE GENOMIC DNA]</scope>
</reference>
<keyword evidence="3" id="KW-0238">DNA-binding</keyword>
<protein>
    <submittedName>
        <fullName evidence="7">Holliday junction branch migration protein RuvA</fullName>
    </submittedName>
</protein>
<dbReference type="Pfam" id="PF14520">
    <property type="entry name" value="HHH_5"/>
    <property type="match status" value="1"/>
</dbReference>
<dbReference type="SUPFAM" id="SSF50249">
    <property type="entry name" value="Nucleic acid-binding proteins"/>
    <property type="match status" value="1"/>
</dbReference>
<proteinExistence type="inferred from homology"/>
<dbReference type="AlphaFoldDB" id="A0A2J0JHY9"/>
<feature type="non-terminal residue" evidence="7">
    <location>
        <position position="132"/>
    </location>
</feature>
<keyword evidence="4" id="KW-0233">DNA recombination</keyword>
<dbReference type="InterPro" id="IPR003583">
    <property type="entry name" value="Hlx-hairpin-Hlx_DNA-bd_motif"/>
</dbReference>
<dbReference type="Pfam" id="PF01330">
    <property type="entry name" value="RuvA_N"/>
    <property type="match status" value="1"/>
</dbReference>
<name>A0A2J0JHY9_9BACT</name>
<dbReference type="SUPFAM" id="SSF47781">
    <property type="entry name" value="RuvA domain 2-like"/>
    <property type="match status" value="1"/>
</dbReference>
<dbReference type="GO" id="GO:0009378">
    <property type="term" value="F:four-way junction helicase activity"/>
    <property type="evidence" value="ECO:0007669"/>
    <property type="project" value="InterPro"/>
</dbReference>
<evidence type="ECO:0000256" key="1">
    <source>
        <dbReference type="ARBA" id="ARBA00022490"/>
    </source>
</evidence>
<dbReference type="HAMAP" id="MF_00031">
    <property type="entry name" value="DNA_HJ_migration_RuvA"/>
    <property type="match status" value="1"/>
</dbReference>
<dbReference type="GO" id="GO:0003677">
    <property type="term" value="F:DNA binding"/>
    <property type="evidence" value="ECO:0007669"/>
    <property type="project" value="UniProtKB-KW"/>
</dbReference>
<evidence type="ECO:0000313" key="8">
    <source>
        <dbReference type="Proteomes" id="UP000228613"/>
    </source>
</evidence>
<comment type="caution">
    <text evidence="7">The sequence shown here is derived from an EMBL/GenBank/DDBJ whole genome shotgun (WGS) entry which is preliminary data.</text>
</comment>
<dbReference type="InterPro" id="IPR010994">
    <property type="entry name" value="RuvA_2-like"/>
</dbReference>
<evidence type="ECO:0000256" key="3">
    <source>
        <dbReference type="ARBA" id="ARBA00023125"/>
    </source>
</evidence>
<evidence type="ECO:0000256" key="5">
    <source>
        <dbReference type="ARBA" id="ARBA00023204"/>
    </source>
</evidence>
<accession>A0A2J0JHY9</accession>
<dbReference type="EMBL" id="PFCP01000063">
    <property type="protein sequence ID" value="PIR68692.1"/>
    <property type="molecule type" value="Genomic_DNA"/>
</dbReference>
<evidence type="ECO:0000256" key="2">
    <source>
        <dbReference type="ARBA" id="ARBA00022763"/>
    </source>
</evidence>
<evidence type="ECO:0000256" key="4">
    <source>
        <dbReference type="ARBA" id="ARBA00023172"/>
    </source>
</evidence>
<dbReference type="GO" id="GO:0006310">
    <property type="term" value="P:DNA recombination"/>
    <property type="evidence" value="ECO:0007669"/>
    <property type="project" value="UniProtKB-KW"/>
</dbReference>
<dbReference type="Gene3D" id="2.40.50.140">
    <property type="entry name" value="Nucleic acid-binding proteins"/>
    <property type="match status" value="1"/>
</dbReference>
<feature type="domain" description="Helix-hairpin-helix DNA-binding motif class 1" evidence="6">
    <location>
        <begin position="108"/>
        <end position="127"/>
    </location>
</feature>
<keyword evidence="1" id="KW-0963">Cytoplasm</keyword>
<dbReference type="InterPro" id="IPR012340">
    <property type="entry name" value="NA-bd_OB-fold"/>
</dbReference>
<evidence type="ECO:0000259" key="6">
    <source>
        <dbReference type="SMART" id="SM00278"/>
    </source>
</evidence>
<keyword evidence="2" id="KW-0227">DNA damage</keyword>
<dbReference type="InterPro" id="IPR013849">
    <property type="entry name" value="DNA_helicase_Holl-junc_RuvA_I"/>
</dbReference>
<dbReference type="NCBIfam" id="TIGR00084">
    <property type="entry name" value="ruvA"/>
    <property type="match status" value="1"/>
</dbReference>
<sequence>MIGSIKGKIILKTDKFIIVETTGVGYKINISPDTLSKFKKKDEEVFLWTHTHVREDILDLYGFLNREELEFFEMLINVSGIGPKGALSVLGVASIETLKRAISTSDTAYLTKVSGIGKKTAEKIIIELRDKM</sequence>
<feature type="domain" description="Helix-hairpin-helix DNA-binding motif class 1" evidence="6">
    <location>
        <begin position="73"/>
        <end position="92"/>
    </location>
</feature>
<dbReference type="Proteomes" id="UP000228613">
    <property type="component" value="Unassembled WGS sequence"/>
</dbReference>
<dbReference type="InterPro" id="IPR000085">
    <property type="entry name" value="RuvA"/>
</dbReference>
<organism evidence="7 8">
    <name type="scientific">Candidatus Nomurabacteria bacterium CG10_big_fil_rev_8_21_14_0_10_03_31_7</name>
    <dbReference type="NCBI Taxonomy" id="1974730"/>
    <lineage>
        <taxon>Bacteria</taxon>
        <taxon>Candidatus Nomuraibacteriota</taxon>
    </lineage>
</organism>
<dbReference type="GO" id="GO:0006281">
    <property type="term" value="P:DNA repair"/>
    <property type="evidence" value="ECO:0007669"/>
    <property type="project" value="UniProtKB-KW"/>
</dbReference>
<dbReference type="GO" id="GO:0005524">
    <property type="term" value="F:ATP binding"/>
    <property type="evidence" value="ECO:0007669"/>
    <property type="project" value="InterPro"/>
</dbReference>
<dbReference type="SMART" id="SM00278">
    <property type="entry name" value="HhH1"/>
    <property type="match status" value="2"/>
</dbReference>
<keyword evidence="5" id="KW-0234">DNA repair</keyword>